<feature type="transmembrane region" description="Helical" evidence="5">
    <location>
        <begin position="239"/>
        <end position="261"/>
    </location>
</feature>
<dbReference type="GO" id="GO:0005262">
    <property type="term" value="F:calcium channel activity"/>
    <property type="evidence" value="ECO:0007669"/>
    <property type="project" value="TreeGrafter"/>
</dbReference>
<geneLocation type="plasmid" evidence="7 8">
    <name>plas-001</name>
</geneLocation>
<evidence type="ECO:0000313" key="7">
    <source>
        <dbReference type="EMBL" id="QQM32931.1"/>
    </source>
</evidence>
<evidence type="ECO:0000259" key="6">
    <source>
        <dbReference type="Pfam" id="PF01699"/>
    </source>
</evidence>
<feature type="transmembrane region" description="Helical" evidence="5">
    <location>
        <begin position="209"/>
        <end position="232"/>
    </location>
</feature>
<dbReference type="InterPro" id="IPR004837">
    <property type="entry name" value="NaCa_Exmemb"/>
</dbReference>
<sequence>MLPDLVLVVAGLFLLFIGGEGLVRGSVAIAERLGISKLLIGLVIVGFGTSTPELLVSVNAALDGAPEIALGNVVGSNIANVLLIVGIAAVIAPIANWERTAVREAVIASLVTLAAFALVQGAVITRLEGGAMLVVLAGYLGASYWLERRDRKAKAFQHQTDELKDIPLTRPWLAPVLAIGGIAALVFGADLLVEGAVNIARDFGVPDAVIGLSLVAIGTSLPELATAVVAAVRRHSDVVLGNVIGSNIFNILAILGVTVLIHPIEVAARFRQIDAPVMLGAALLLLTLLFAAKSIGRIWGVLMLALYAAYMIFLFSNGLSA</sequence>
<protein>
    <submittedName>
        <fullName evidence="7">Calcium/sodium antiporter</fullName>
    </submittedName>
</protein>
<organism evidence="7 8">
    <name type="scientific">Martelella lutilitoris</name>
    <dbReference type="NCBI Taxonomy" id="2583532"/>
    <lineage>
        <taxon>Bacteria</taxon>
        <taxon>Pseudomonadati</taxon>
        <taxon>Pseudomonadota</taxon>
        <taxon>Alphaproteobacteria</taxon>
        <taxon>Hyphomicrobiales</taxon>
        <taxon>Aurantimonadaceae</taxon>
        <taxon>Martelella</taxon>
    </lineage>
</organism>
<evidence type="ECO:0000313" key="8">
    <source>
        <dbReference type="Proteomes" id="UP000596083"/>
    </source>
</evidence>
<dbReference type="PANTHER" id="PTHR10846">
    <property type="entry name" value="SODIUM/POTASSIUM/CALCIUM EXCHANGER"/>
    <property type="match status" value="1"/>
</dbReference>
<evidence type="ECO:0000256" key="1">
    <source>
        <dbReference type="ARBA" id="ARBA00004141"/>
    </source>
</evidence>
<proteinExistence type="predicted"/>
<keyword evidence="3 5" id="KW-1133">Transmembrane helix</keyword>
<dbReference type="InterPro" id="IPR004481">
    <property type="entry name" value="K/Na/Ca-exchanger"/>
</dbReference>
<evidence type="ECO:0000256" key="5">
    <source>
        <dbReference type="SAM" id="Phobius"/>
    </source>
</evidence>
<dbReference type="PANTHER" id="PTHR10846:SF8">
    <property type="entry name" value="INNER MEMBRANE PROTEIN YRBG"/>
    <property type="match status" value="1"/>
</dbReference>
<keyword evidence="4 5" id="KW-0472">Membrane</keyword>
<reference evidence="7 8" key="1">
    <citation type="submission" date="2020-12" db="EMBL/GenBank/DDBJ databases">
        <authorList>
            <person name="Zheng R.K."/>
            <person name="Sun C.M."/>
        </authorList>
    </citation>
    <scope>NUCLEOTIDE SEQUENCE [LARGE SCALE GENOMIC DNA]</scope>
    <source>
        <strain evidence="7 8">ZRK001</strain>
        <plasmid evidence="7 8">plas-001</plasmid>
    </source>
</reference>
<evidence type="ECO:0000256" key="3">
    <source>
        <dbReference type="ARBA" id="ARBA00022989"/>
    </source>
</evidence>
<feature type="transmembrane region" description="Helical" evidence="5">
    <location>
        <begin position="74"/>
        <end position="94"/>
    </location>
</feature>
<feature type="transmembrane region" description="Helical" evidence="5">
    <location>
        <begin position="298"/>
        <end position="316"/>
    </location>
</feature>
<dbReference type="GO" id="GO:0008273">
    <property type="term" value="F:calcium, potassium:sodium antiporter activity"/>
    <property type="evidence" value="ECO:0007669"/>
    <property type="project" value="TreeGrafter"/>
</dbReference>
<dbReference type="GO" id="GO:0005886">
    <property type="term" value="C:plasma membrane"/>
    <property type="evidence" value="ECO:0007669"/>
    <property type="project" value="TreeGrafter"/>
</dbReference>
<gene>
    <name evidence="7" type="ORF">JET14_21065</name>
</gene>
<feature type="domain" description="Sodium/calcium exchanger membrane region" evidence="6">
    <location>
        <begin position="5"/>
        <end position="145"/>
    </location>
</feature>
<dbReference type="GO" id="GO:0006874">
    <property type="term" value="P:intracellular calcium ion homeostasis"/>
    <property type="evidence" value="ECO:0007669"/>
    <property type="project" value="TreeGrafter"/>
</dbReference>
<dbReference type="NCBIfam" id="TIGR00367">
    <property type="entry name" value="calcium/sodium antiporter"/>
    <property type="match status" value="1"/>
</dbReference>
<dbReference type="EMBL" id="CP066787">
    <property type="protein sequence ID" value="QQM32931.1"/>
    <property type="molecule type" value="Genomic_DNA"/>
</dbReference>
<feature type="transmembrane region" description="Helical" evidence="5">
    <location>
        <begin position="168"/>
        <end position="189"/>
    </location>
</feature>
<dbReference type="Pfam" id="PF01699">
    <property type="entry name" value="Na_Ca_ex"/>
    <property type="match status" value="2"/>
</dbReference>
<keyword evidence="7" id="KW-0614">Plasmid</keyword>
<feature type="transmembrane region" description="Helical" evidence="5">
    <location>
        <begin position="130"/>
        <end position="147"/>
    </location>
</feature>
<dbReference type="Proteomes" id="UP000596083">
    <property type="component" value="Plasmid plas-001"/>
</dbReference>
<dbReference type="Gene3D" id="6.10.280.80">
    <property type="entry name" value="NCX, peripheral helical region"/>
    <property type="match status" value="1"/>
</dbReference>
<feature type="transmembrane region" description="Helical" evidence="5">
    <location>
        <begin position="6"/>
        <end position="27"/>
    </location>
</feature>
<dbReference type="AlphaFoldDB" id="A0A7T7KNJ6"/>
<feature type="transmembrane region" description="Helical" evidence="5">
    <location>
        <begin position="273"/>
        <end position="291"/>
    </location>
</feature>
<dbReference type="InterPro" id="IPR044880">
    <property type="entry name" value="NCX_ion-bd_dom_sf"/>
</dbReference>
<feature type="transmembrane region" description="Helical" evidence="5">
    <location>
        <begin position="106"/>
        <end position="124"/>
    </location>
</feature>
<dbReference type="KEGG" id="mlut:JET14_21065"/>
<comment type="subcellular location">
    <subcellularLocation>
        <location evidence="1">Membrane</location>
        <topology evidence="1">Multi-pass membrane protein</topology>
    </subcellularLocation>
</comment>
<name>A0A7T7KNJ6_9HYPH</name>
<evidence type="ECO:0000256" key="4">
    <source>
        <dbReference type="ARBA" id="ARBA00023136"/>
    </source>
</evidence>
<feature type="transmembrane region" description="Helical" evidence="5">
    <location>
        <begin position="39"/>
        <end position="62"/>
    </location>
</feature>
<dbReference type="RefSeq" id="WP_200338293.1">
    <property type="nucleotide sequence ID" value="NZ_CP066787.1"/>
</dbReference>
<feature type="domain" description="Sodium/calcium exchanger membrane region" evidence="6">
    <location>
        <begin position="175"/>
        <end position="315"/>
    </location>
</feature>
<accession>A0A7T7KNJ6</accession>
<evidence type="ECO:0000256" key="2">
    <source>
        <dbReference type="ARBA" id="ARBA00022692"/>
    </source>
</evidence>
<keyword evidence="2 5" id="KW-0812">Transmembrane</keyword>
<dbReference type="Gene3D" id="1.20.1420.30">
    <property type="entry name" value="NCX, central ion-binding region"/>
    <property type="match status" value="1"/>
</dbReference>